<dbReference type="GO" id="GO:0072330">
    <property type="term" value="P:monocarboxylic acid biosynthetic process"/>
    <property type="evidence" value="ECO:0007669"/>
    <property type="project" value="UniProtKB-ARBA"/>
</dbReference>
<reference evidence="1" key="1">
    <citation type="submission" date="2022-12" db="EMBL/GenBank/DDBJ databases">
        <authorList>
            <person name="Petersen C."/>
        </authorList>
    </citation>
    <scope>NUCLEOTIDE SEQUENCE</scope>
    <source>
        <strain evidence="1">IBT 21472</strain>
    </source>
</reference>
<dbReference type="GO" id="GO:0017000">
    <property type="term" value="P:antibiotic biosynthetic process"/>
    <property type="evidence" value="ECO:0007669"/>
    <property type="project" value="UniProtKB-ARBA"/>
</dbReference>
<dbReference type="InterPro" id="IPR029058">
    <property type="entry name" value="AB_hydrolase_fold"/>
</dbReference>
<evidence type="ECO:0000313" key="1">
    <source>
        <dbReference type="EMBL" id="KAJ5324928.1"/>
    </source>
</evidence>
<keyword evidence="2" id="KW-1185">Reference proteome</keyword>
<evidence type="ECO:0008006" key="3">
    <source>
        <dbReference type="Google" id="ProtNLM"/>
    </source>
</evidence>
<accession>A0A9W9HJ91</accession>
<proteinExistence type="predicted"/>
<dbReference type="Proteomes" id="UP001147746">
    <property type="component" value="Unassembled WGS sequence"/>
</dbReference>
<protein>
    <recommendedName>
        <fullName evidence="3">Alpha/beta hydrolase</fullName>
    </recommendedName>
</protein>
<dbReference type="Gene3D" id="3.40.50.1820">
    <property type="entry name" value="alpha/beta hydrolase"/>
    <property type="match status" value="1"/>
</dbReference>
<sequence>MHAEQDYTSFVSCQALQGRGFTVFCANNDASKSGYMSDLNFEDMMTDVNRGMTYLRNLTDIDKVVMLGHSGGGTMMAAYQDIAEDGASACQGSEKIYHCSSAMDDLEPADGLMLLAANYGISTMTFLSLNPAFMDGSNASKINQSLNVFNPNNGFNNITRSNYTAEFKKAFQAGAVARNNRIIKYAGERLVAIEAGNSTNNDDEPFTIPASLYIGFDNLFFAQDTRYLAHTTQAWPLLHKNRTTTQLIPSIRVPANFKSIADQWEGGALKTTIKRYLSIFAIRVGDDYILGADGIDGIDYASSNMAPLASIKGVTVPLLTMSMTGHYDYLNAEKLHLNAGSNDTAIAFVEGAQDTINTSTAYESYPG</sequence>
<organism evidence="1 2">
    <name type="scientific">Penicillium atrosanguineum</name>
    <dbReference type="NCBI Taxonomy" id="1132637"/>
    <lineage>
        <taxon>Eukaryota</taxon>
        <taxon>Fungi</taxon>
        <taxon>Dikarya</taxon>
        <taxon>Ascomycota</taxon>
        <taxon>Pezizomycotina</taxon>
        <taxon>Eurotiomycetes</taxon>
        <taxon>Eurotiomycetidae</taxon>
        <taxon>Eurotiales</taxon>
        <taxon>Aspergillaceae</taxon>
        <taxon>Penicillium</taxon>
    </lineage>
</organism>
<reference evidence="1" key="2">
    <citation type="journal article" date="2023" name="IMA Fungus">
        <title>Comparative genomic study of the Penicillium genus elucidates a diverse pangenome and 15 lateral gene transfer events.</title>
        <authorList>
            <person name="Petersen C."/>
            <person name="Sorensen T."/>
            <person name="Nielsen M.R."/>
            <person name="Sondergaard T.E."/>
            <person name="Sorensen J.L."/>
            <person name="Fitzpatrick D.A."/>
            <person name="Frisvad J.C."/>
            <person name="Nielsen K.L."/>
        </authorList>
    </citation>
    <scope>NUCLEOTIDE SEQUENCE</scope>
    <source>
        <strain evidence="1">IBT 21472</strain>
    </source>
</reference>
<dbReference type="EMBL" id="JAPZBO010000002">
    <property type="protein sequence ID" value="KAJ5324928.1"/>
    <property type="molecule type" value="Genomic_DNA"/>
</dbReference>
<name>A0A9W9HJ91_9EURO</name>
<gene>
    <name evidence="1" type="ORF">N7476_003528</name>
</gene>
<dbReference type="AlphaFoldDB" id="A0A9W9HJ91"/>
<comment type="caution">
    <text evidence="1">The sequence shown here is derived from an EMBL/GenBank/DDBJ whole genome shotgun (WGS) entry which is preliminary data.</text>
</comment>
<dbReference type="SUPFAM" id="SSF53474">
    <property type="entry name" value="alpha/beta-Hydrolases"/>
    <property type="match status" value="1"/>
</dbReference>
<evidence type="ECO:0000313" key="2">
    <source>
        <dbReference type="Proteomes" id="UP001147746"/>
    </source>
</evidence>